<feature type="domain" description="Translation initiation factor 3 C-terminal" evidence="5">
    <location>
        <begin position="215"/>
        <end position="292"/>
    </location>
</feature>
<dbReference type="STRING" id="655863.F0XFQ3"/>
<dbReference type="GO" id="GO:0070124">
    <property type="term" value="P:mitochondrial translational initiation"/>
    <property type="evidence" value="ECO:0007669"/>
    <property type="project" value="TreeGrafter"/>
</dbReference>
<dbReference type="RefSeq" id="XP_014173662.1">
    <property type="nucleotide sequence ID" value="XM_014318187.1"/>
</dbReference>
<dbReference type="GO" id="GO:0032790">
    <property type="term" value="P:ribosome disassembly"/>
    <property type="evidence" value="ECO:0007669"/>
    <property type="project" value="TreeGrafter"/>
</dbReference>
<evidence type="ECO:0000256" key="2">
    <source>
        <dbReference type="ARBA" id="ARBA00022540"/>
    </source>
</evidence>
<evidence type="ECO:0000259" key="5">
    <source>
        <dbReference type="Pfam" id="PF00707"/>
    </source>
</evidence>
<dbReference type="Gene3D" id="3.30.110.10">
    <property type="entry name" value="Translation initiation factor 3 (IF-3), C-terminal domain"/>
    <property type="match status" value="1"/>
</dbReference>
<dbReference type="InterPro" id="IPR001288">
    <property type="entry name" value="Translation_initiation_fac_3"/>
</dbReference>
<keyword evidence="2 6" id="KW-0396">Initiation factor</keyword>
<dbReference type="Proteomes" id="UP000007796">
    <property type="component" value="Unassembled WGS sequence"/>
</dbReference>
<dbReference type="Pfam" id="PF00707">
    <property type="entry name" value="IF3_C"/>
    <property type="match status" value="1"/>
</dbReference>
<dbReference type="OrthoDB" id="21573at2759"/>
<comment type="similarity">
    <text evidence="1">Belongs to the IF-3 family.</text>
</comment>
<evidence type="ECO:0000313" key="6">
    <source>
        <dbReference type="EMBL" id="EFX04180.1"/>
    </source>
</evidence>
<dbReference type="EMBL" id="GL629765">
    <property type="protein sequence ID" value="EFX04180.1"/>
    <property type="molecule type" value="Genomic_DNA"/>
</dbReference>
<evidence type="ECO:0000256" key="3">
    <source>
        <dbReference type="ARBA" id="ARBA00022917"/>
    </source>
</evidence>
<keyword evidence="7" id="KW-1185">Reference proteome</keyword>
<keyword evidence="3" id="KW-0648">Protein biosynthesis</keyword>
<dbReference type="GO" id="GO:0043022">
    <property type="term" value="F:ribosome binding"/>
    <property type="evidence" value="ECO:0007669"/>
    <property type="project" value="TreeGrafter"/>
</dbReference>
<dbReference type="InParanoid" id="F0XFQ3"/>
<gene>
    <name evidence="6" type="ORF">CMQ_1108</name>
</gene>
<protein>
    <submittedName>
        <fullName evidence="6">Translation initiation factor</fullName>
    </submittedName>
</protein>
<dbReference type="eggNOG" id="ENOG502QWD8">
    <property type="taxonomic scope" value="Eukaryota"/>
</dbReference>
<dbReference type="SUPFAM" id="SSF55200">
    <property type="entry name" value="Translation initiation factor IF3, C-terminal domain"/>
    <property type="match status" value="1"/>
</dbReference>
<evidence type="ECO:0000256" key="1">
    <source>
        <dbReference type="ARBA" id="ARBA00005439"/>
    </source>
</evidence>
<proteinExistence type="inferred from homology"/>
<dbReference type="GeneID" id="25973950"/>
<dbReference type="HOGENOM" id="CLU_062478_0_0_1"/>
<reference evidence="6 7" key="1">
    <citation type="journal article" date="2011" name="Proc. Natl. Acad. Sci. U.S.A.">
        <title>Genome and transcriptome analyses of the mountain pine beetle-fungal symbiont Grosmannia clavigera, a lodgepole pine pathogen.</title>
        <authorList>
            <person name="DiGuistini S."/>
            <person name="Wang Y."/>
            <person name="Liao N.Y."/>
            <person name="Taylor G."/>
            <person name="Tanguay P."/>
            <person name="Feau N."/>
            <person name="Henrissat B."/>
            <person name="Chan S.K."/>
            <person name="Hesse-Orce U."/>
            <person name="Alamouti S.M."/>
            <person name="Tsui C.K.M."/>
            <person name="Docking R.T."/>
            <person name="Levasseur A."/>
            <person name="Haridas S."/>
            <person name="Robertson G."/>
            <person name="Birol I."/>
            <person name="Holt R.A."/>
            <person name="Marra M.A."/>
            <person name="Hamelin R.C."/>
            <person name="Hirst M."/>
            <person name="Jones S.J.M."/>
            <person name="Bohlmann J."/>
            <person name="Breuil C."/>
        </authorList>
    </citation>
    <scope>NUCLEOTIDE SEQUENCE [LARGE SCALE GENOMIC DNA]</scope>
    <source>
        <strain evidence="7">kw1407 / UAMH 11150</strain>
    </source>
</reference>
<organism evidence="7">
    <name type="scientific">Grosmannia clavigera (strain kw1407 / UAMH 11150)</name>
    <name type="common">Blue stain fungus</name>
    <name type="synonym">Graphiocladiella clavigera</name>
    <dbReference type="NCBI Taxonomy" id="655863"/>
    <lineage>
        <taxon>Eukaryota</taxon>
        <taxon>Fungi</taxon>
        <taxon>Dikarya</taxon>
        <taxon>Ascomycota</taxon>
        <taxon>Pezizomycotina</taxon>
        <taxon>Sordariomycetes</taxon>
        <taxon>Sordariomycetidae</taxon>
        <taxon>Ophiostomatales</taxon>
        <taxon>Ophiostomataceae</taxon>
        <taxon>Leptographium</taxon>
    </lineage>
</organism>
<evidence type="ECO:0000256" key="4">
    <source>
        <dbReference type="SAM" id="MobiDB-lite"/>
    </source>
</evidence>
<evidence type="ECO:0000313" key="7">
    <source>
        <dbReference type="Proteomes" id="UP000007796"/>
    </source>
</evidence>
<dbReference type="AlphaFoldDB" id="F0XFQ3"/>
<sequence length="311" mass="34661">MKSSRCISSPVSALARVFLPGPGNQGIYNGPLSVPPFLAPRSFQVPASRRYAHQRPTIQRPQTNGISTARSAVNVISSDNSSRGPGSLGQMRPIARPISVFRPGSGGRQGSKPGRLPRDREISDRYVILRQEDGSLSAPQPTSAIMARLNPQLESLVMLALPRKQDSEDAEDVEDGEKRKAVPRFPICKIVDRVAERKAEYEKTRELRRKKTLSKELELNWAIDTHDLEHRMGKLREFLERGLRVEVSMMRKGKGKGRRHATQEEAAELLRRVRETVATVPGARETKPMEGELLRVAKLVVDGPARKKEGN</sequence>
<dbReference type="PANTHER" id="PTHR10938:SF0">
    <property type="entry name" value="TRANSLATION INITIATION FACTOR IF-3, MITOCHONDRIAL"/>
    <property type="match status" value="1"/>
</dbReference>
<dbReference type="PANTHER" id="PTHR10938">
    <property type="entry name" value="TRANSLATION INITIATION FACTOR IF-3"/>
    <property type="match status" value="1"/>
</dbReference>
<feature type="region of interest" description="Disordered" evidence="4">
    <location>
        <begin position="76"/>
        <end position="120"/>
    </location>
</feature>
<dbReference type="GO" id="GO:0005739">
    <property type="term" value="C:mitochondrion"/>
    <property type="evidence" value="ECO:0007669"/>
    <property type="project" value="TreeGrafter"/>
</dbReference>
<accession>F0XFQ3</accession>
<dbReference type="InterPro" id="IPR036788">
    <property type="entry name" value="T_IF-3_C_sf"/>
</dbReference>
<dbReference type="InterPro" id="IPR019815">
    <property type="entry name" value="Translation_initiation_fac_3_C"/>
</dbReference>
<dbReference type="GO" id="GO:0003743">
    <property type="term" value="F:translation initiation factor activity"/>
    <property type="evidence" value="ECO:0007669"/>
    <property type="project" value="UniProtKB-KW"/>
</dbReference>
<name>F0XFQ3_GROCL</name>